<keyword evidence="2" id="KW-1185">Reference proteome</keyword>
<gene>
    <name evidence="1" type="ORF">ES288_D02G142500v1</name>
</gene>
<protein>
    <recommendedName>
        <fullName evidence="3">Reverse transcriptase zinc-binding domain-containing protein</fullName>
    </recommendedName>
</protein>
<dbReference type="EMBL" id="CM017702">
    <property type="protein sequence ID" value="TYG79495.1"/>
    <property type="molecule type" value="Genomic_DNA"/>
</dbReference>
<dbReference type="AlphaFoldDB" id="A0A5D2DG37"/>
<accession>A0A5D2DG37</accession>
<reference evidence="1 2" key="1">
    <citation type="submission" date="2019-06" db="EMBL/GenBank/DDBJ databases">
        <title>WGS assembly of Gossypium darwinii.</title>
        <authorList>
            <person name="Chen Z.J."/>
            <person name="Sreedasyam A."/>
            <person name="Ando A."/>
            <person name="Song Q."/>
            <person name="De L."/>
            <person name="Hulse-Kemp A."/>
            <person name="Ding M."/>
            <person name="Ye W."/>
            <person name="Kirkbride R."/>
            <person name="Jenkins J."/>
            <person name="Plott C."/>
            <person name="Lovell J."/>
            <person name="Lin Y.-M."/>
            <person name="Vaughn R."/>
            <person name="Liu B."/>
            <person name="Li W."/>
            <person name="Simpson S."/>
            <person name="Scheffler B."/>
            <person name="Saski C."/>
            <person name="Grover C."/>
            <person name="Hu G."/>
            <person name="Conover J."/>
            <person name="Carlson J."/>
            <person name="Shu S."/>
            <person name="Boston L."/>
            <person name="Williams M."/>
            <person name="Peterson D."/>
            <person name="Mcgee K."/>
            <person name="Jones D."/>
            <person name="Wendel J."/>
            <person name="Stelly D."/>
            <person name="Grimwood J."/>
            <person name="Schmutz J."/>
        </authorList>
    </citation>
    <scope>NUCLEOTIDE SEQUENCE [LARGE SCALE GENOMIC DNA]</scope>
    <source>
        <strain evidence="1">1808015.09</strain>
    </source>
</reference>
<dbReference type="Proteomes" id="UP000323506">
    <property type="component" value="Chromosome D02"/>
</dbReference>
<evidence type="ECO:0000313" key="2">
    <source>
        <dbReference type="Proteomes" id="UP000323506"/>
    </source>
</evidence>
<proteinExistence type="predicted"/>
<name>A0A5D2DG37_GOSDA</name>
<evidence type="ECO:0008006" key="3">
    <source>
        <dbReference type="Google" id="ProtNLM"/>
    </source>
</evidence>
<organism evidence="1 2">
    <name type="scientific">Gossypium darwinii</name>
    <name type="common">Darwin's cotton</name>
    <name type="synonym">Gossypium barbadense var. darwinii</name>
    <dbReference type="NCBI Taxonomy" id="34276"/>
    <lineage>
        <taxon>Eukaryota</taxon>
        <taxon>Viridiplantae</taxon>
        <taxon>Streptophyta</taxon>
        <taxon>Embryophyta</taxon>
        <taxon>Tracheophyta</taxon>
        <taxon>Spermatophyta</taxon>
        <taxon>Magnoliopsida</taxon>
        <taxon>eudicotyledons</taxon>
        <taxon>Gunneridae</taxon>
        <taxon>Pentapetalae</taxon>
        <taxon>rosids</taxon>
        <taxon>malvids</taxon>
        <taxon>Malvales</taxon>
        <taxon>Malvaceae</taxon>
        <taxon>Malvoideae</taxon>
        <taxon>Gossypium</taxon>
    </lineage>
</organism>
<sequence>MQSKICRMWWASKEKGRGWSMFAWERVCHPKGMRGLGFRDLQLFNLALLGRQVWRILTYKDTLCYQVLSSKYFPSGDLFHPKSIDKPSYTWSSILAAAKALENGFGWQVSDRNNIDIL</sequence>
<evidence type="ECO:0000313" key="1">
    <source>
        <dbReference type="EMBL" id="TYG79495.1"/>
    </source>
</evidence>